<feature type="domain" description="Activator of Hsp90 ATPase homologue 1/2-like C-terminal" evidence="3">
    <location>
        <begin position="15"/>
        <end position="136"/>
    </location>
</feature>
<comment type="similarity">
    <text evidence="1">Belongs to the AHA1 family.</text>
</comment>
<dbReference type="AlphaFoldDB" id="A0A9E8NIL4"/>
<evidence type="ECO:0000313" key="4">
    <source>
        <dbReference type="EMBL" id="WAC15356.1"/>
    </source>
</evidence>
<dbReference type="InterPro" id="IPR023393">
    <property type="entry name" value="START-like_dom_sf"/>
</dbReference>
<proteinExistence type="inferred from homology"/>
<dbReference type="Gene3D" id="3.30.530.20">
    <property type="match status" value="1"/>
</dbReference>
<reference evidence="4" key="1">
    <citation type="submission" date="2022-11" db="EMBL/GenBank/DDBJ databases">
        <title>Dyadobacter pollutisoli sp. nov., isolated from plastic dumped soil.</title>
        <authorList>
            <person name="Kim J.M."/>
            <person name="Kim K.R."/>
            <person name="Lee J.K."/>
            <person name="Hao L."/>
            <person name="Jeon C.O."/>
        </authorList>
    </citation>
    <scope>NUCLEOTIDE SEQUENCE</scope>
    <source>
        <strain evidence="4">U1</strain>
    </source>
</reference>
<dbReference type="KEGG" id="dpf:ON006_15585"/>
<evidence type="ECO:0000256" key="1">
    <source>
        <dbReference type="ARBA" id="ARBA00006817"/>
    </source>
</evidence>
<accession>A0A9E8NIL4</accession>
<keyword evidence="5" id="KW-1185">Reference proteome</keyword>
<evidence type="ECO:0000259" key="3">
    <source>
        <dbReference type="Pfam" id="PF08327"/>
    </source>
</evidence>
<dbReference type="Pfam" id="PF08327">
    <property type="entry name" value="AHSA1"/>
    <property type="match status" value="1"/>
</dbReference>
<dbReference type="CDD" id="cd07814">
    <property type="entry name" value="SRPBCC_CalC_Aha1-like"/>
    <property type="match status" value="1"/>
</dbReference>
<sequence>MASTDFTTSILVDQTPEEAFKAVTNVRGWWSEEIEGSTENLNDEFKYHYEDVHRCHIKLIEVVPNSKVVWLILDNYFKFTQDETEWTDTNVIFDITEKDGETEVKMTHVGLVPEYECYDVCREGWSNYIQNSLRSLITTGKGKPNATGKPQTETEKKLTLATDS</sequence>
<dbReference type="InterPro" id="IPR013538">
    <property type="entry name" value="ASHA1/2-like_C"/>
</dbReference>
<dbReference type="EMBL" id="CP112998">
    <property type="protein sequence ID" value="WAC15356.1"/>
    <property type="molecule type" value="Genomic_DNA"/>
</dbReference>
<evidence type="ECO:0000313" key="5">
    <source>
        <dbReference type="Proteomes" id="UP001164653"/>
    </source>
</evidence>
<gene>
    <name evidence="4" type="ORF">ON006_15585</name>
</gene>
<name>A0A9E8NIL4_9BACT</name>
<dbReference type="RefSeq" id="WP_244823000.1">
    <property type="nucleotide sequence ID" value="NZ_CP112998.1"/>
</dbReference>
<feature type="region of interest" description="Disordered" evidence="2">
    <location>
        <begin position="139"/>
        <end position="164"/>
    </location>
</feature>
<dbReference type="SUPFAM" id="SSF55961">
    <property type="entry name" value="Bet v1-like"/>
    <property type="match status" value="1"/>
</dbReference>
<evidence type="ECO:0000256" key="2">
    <source>
        <dbReference type="SAM" id="MobiDB-lite"/>
    </source>
</evidence>
<protein>
    <submittedName>
        <fullName evidence="4">SRPBCC domain-containing protein</fullName>
    </submittedName>
</protein>
<dbReference type="Proteomes" id="UP001164653">
    <property type="component" value="Chromosome"/>
</dbReference>
<organism evidence="4 5">
    <name type="scientific">Dyadobacter pollutisoli</name>
    <dbReference type="NCBI Taxonomy" id="2910158"/>
    <lineage>
        <taxon>Bacteria</taxon>
        <taxon>Pseudomonadati</taxon>
        <taxon>Bacteroidota</taxon>
        <taxon>Cytophagia</taxon>
        <taxon>Cytophagales</taxon>
        <taxon>Spirosomataceae</taxon>
        <taxon>Dyadobacter</taxon>
    </lineage>
</organism>